<dbReference type="Pfam" id="PF00356">
    <property type="entry name" value="LacI"/>
    <property type="match status" value="1"/>
</dbReference>
<gene>
    <name evidence="5" type="ORF">CUV01_06210</name>
</gene>
<dbReference type="InterPro" id="IPR000843">
    <property type="entry name" value="HTH_LacI"/>
</dbReference>
<dbReference type="InterPro" id="IPR025997">
    <property type="entry name" value="SBP_2_dom"/>
</dbReference>
<dbReference type="GO" id="GO:0003700">
    <property type="term" value="F:DNA-binding transcription factor activity"/>
    <property type="evidence" value="ECO:0007669"/>
    <property type="project" value="TreeGrafter"/>
</dbReference>
<reference evidence="5 6" key="1">
    <citation type="submission" date="2017-12" db="EMBL/GenBank/DDBJ databases">
        <authorList>
            <person name="Hurst M.R.H."/>
        </authorList>
    </citation>
    <scope>NUCLEOTIDE SEQUENCE [LARGE SCALE GENOMIC DNA]</scope>
    <source>
        <strain evidence="5 6">BM15</strain>
    </source>
</reference>
<dbReference type="Gene3D" id="3.40.50.2300">
    <property type="match status" value="2"/>
</dbReference>
<dbReference type="Proteomes" id="UP000233742">
    <property type="component" value="Chromosome"/>
</dbReference>
<dbReference type="InterPro" id="IPR028082">
    <property type="entry name" value="Peripla_BP_I"/>
</dbReference>
<dbReference type="RefSeq" id="WP_101459711.1">
    <property type="nucleotide sequence ID" value="NZ_CP025408.1"/>
</dbReference>
<dbReference type="CDD" id="cd01392">
    <property type="entry name" value="HTH_LacI"/>
    <property type="match status" value="1"/>
</dbReference>
<evidence type="ECO:0000256" key="3">
    <source>
        <dbReference type="ARBA" id="ARBA00023163"/>
    </source>
</evidence>
<keyword evidence="1" id="KW-0805">Transcription regulation</keyword>
<dbReference type="SUPFAM" id="SSF47413">
    <property type="entry name" value="lambda repressor-like DNA-binding domains"/>
    <property type="match status" value="1"/>
</dbReference>
<protein>
    <submittedName>
        <fullName evidence="5">LacI family transcriptional regulator</fullName>
    </submittedName>
</protein>
<dbReference type="AlphaFoldDB" id="A0A2K9EDK6"/>
<dbReference type="PANTHER" id="PTHR30146">
    <property type="entry name" value="LACI-RELATED TRANSCRIPTIONAL REPRESSOR"/>
    <property type="match status" value="1"/>
</dbReference>
<dbReference type="CDD" id="cd06307">
    <property type="entry name" value="PBP1_sugar_binding"/>
    <property type="match status" value="1"/>
</dbReference>
<dbReference type="InterPro" id="IPR010982">
    <property type="entry name" value="Lambda_DNA-bd_dom_sf"/>
</dbReference>
<accession>A0A2K9EDK6</accession>
<name>A0A2K9EDK6_9RHOB</name>
<dbReference type="EMBL" id="CP025408">
    <property type="protein sequence ID" value="AUH33038.1"/>
    <property type="molecule type" value="Genomic_DNA"/>
</dbReference>
<dbReference type="Gene3D" id="1.10.260.40">
    <property type="entry name" value="lambda repressor-like DNA-binding domains"/>
    <property type="match status" value="1"/>
</dbReference>
<organism evidence="5 6">
    <name type="scientific">Paracoccus tegillarcae</name>
    <dbReference type="NCBI Taxonomy" id="1529068"/>
    <lineage>
        <taxon>Bacteria</taxon>
        <taxon>Pseudomonadati</taxon>
        <taxon>Pseudomonadota</taxon>
        <taxon>Alphaproteobacteria</taxon>
        <taxon>Rhodobacterales</taxon>
        <taxon>Paracoccaceae</taxon>
        <taxon>Paracoccus</taxon>
    </lineage>
</organism>
<dbReference type="PANTHER" id="PTHR30146:SF152">
    <property type="entry name" value="TRANSCRIPTIONAL REGULATORY PROTEIN"/>
    <property type="match status" value="1"/>
</dbReference>
<evidence type="ECO:0000313" key="5">
    <source>
        <dbReference type="EMBL" id="AUH33038.1"/>
    </source>
</evidence>
<keyword evidence="2" id="KW-0238">DNA-binding</keyword>
<feature type="domain" description="HTH lacI-type" evidence="4">
    <location>
        <begin position="4"/>
        <end position="59"/>
    </location>
</feature>
<dbReference type="SMART" id="SM00354">
    <property type="entry name" value="HTH_LACI"/>
    <property type="match status" value="1"/>
</dbReference>
<evidence type="ECO:0000259" key="4">
    <source>
        <dbReference type="PROSITE" id="PS50932"/>
    </source>
</evidence>
<dbReference type="KEGG" id="paro:CUV01_06210"/>
<evidence type="ECO:0000256" key="2">
    <source>
        <dbReference type="ARBA" id="ARBA00023125"/>
    </source>
</evidence>
<dbReference type="PROSITE" id="PS50932">
    <property type="entry name" value="HTH_LACI_2"/>
    <property type="match status" value="1"/>
</dbReference>
<sequence length="345" mass="38340">MSRPTIADLANAAGVGTATVDRVLNGRQNVREETVRRVHEAAEKIGYHGANIIRHRMLADKEEFRLGLILQKPRHFFYQEVLGIFEAQARACTLRRVHLVPQFAETSQPEELARLLASMKGRVDAVAATGLDHPLVTQAVLDLRAAGVPVYSLLSDFAQGIRESYFGTNNLKIGRIAGWFISRLARRPGKVGLFIGGTRFHGHELRETGFRSFFRDSAPEFQMLETQINLETRQLTYEATVNLLSRQEDLVGLYCAGGGMEGAIQAVHELRRPDEIVLIVNELTPESQAGLRNGTLSLVLGTPVRQIAADLITQMIDTSEKGLAELPGQRFFPAQIWTPESELMM</sequence>
<dbReference type="GO" id="GO:0000976">
    <property type="term" value="F:transcription cis-regulatory region binding"/>
    <property type="evidence" value="ECO:0007669"/>
    <property type="project" value="TreeGrafter"/>
</dbReference>
<evidence type="ECO:0000256" key="1">
    <source>
        <dbReference type="ARBA" id="ARBA00023015"/>
    </source>
</evidence>
<keyword evidence="6" id="KW-1185">Reference proteome</keyword>
<proteinExistence type="predicted"/>
<dbReference type="SUPFAM" id="SSF53822">
    <property type="entry name" value="Periplasmic binding protein-like I"/>
    <property type="match status" value="1"/>
</dbReference>
<evidence type="ECO:0000313" key="6">
    <source>
        <dbReference type="Proteomes" id="UP000233742"/>
    </source>
</evidence>
<dbReference type="OrthoDB" id="9805774at2"/>
<dbReference type="Pfam" id="PF13407">
    <property type="entry name" value="Peripla_BP_4"/>
    <property type="match status" value="1"/>
</dbReference>
<keyword evidence="3" id="KW-0804">Transcription</keyword>
<dbReference type="PROSITE" id="PS00356">
    <property type="entry name" value="HTH_LACI_1"/>
    <property type="match status" value="1"/>
</dbReference>